<dbReference type="Proteomes" id="UP001160390">
    <property type="component" value="Unassembled WGS sequence"/>
</dbReference>
<proteinExistence type="predicted"/>
<accession>A0AA35VLQ2</accession>
<dbReference type="AlphaFoldDB" id="A0AA35VLQ2"/>
<keyword evidence="1" id="KW-0812">Transmembrane</keyword>
<gene>
    <name evidence="2" type="ORF">CCHLO57077_00009722</name>
</gene>
<evidence type="ECO:0000256" key="1">
    <source>
        <dbReference type="SAM" id="Phobius"/>
    </source>
</evidence>
<evidence type="ECO:0000313" key="3">
    <source>
        <dbReference type="Proteomes" id="UP001160390"/>
    </source>
</evidence>
<protein>
    <submittedName>
        <fullName evidence="2">Uncharacterized protein</fullName>
    </submittedName>
</protein>
<keyword evidence="1" id="KW-1133">Transmembrane helix</keyword>
<evidence type="ECO:0000313" key="2">
    <source>
        <dbReference type="EMBL" id="CAI6099447.1"/>
    </source>
</evidence>
<dbReference type="EMBL" id="CABFNP030001316">
    <property type="protein sequence ID" value="CAI6099447.1"/>
    <property type="molecule type" value="Genomic_DNA"/>
</dbReference>
<name>A0AA35VLQ2_9HYPO</name>
<reference evidence="2" key="1">
    <citation type="submission" date="2023-01" db="EMBL/GenBank/DDBJ databases">
        <authorList>
            <person name="Piombo E."/>
        </authorList>
    </citation>
    <scope>NUCLEOTIDE SEQUENCE</scope>
</reference>
<feature type="transmembrane region" description="Helical" evidence="1">
    <location>
        <begin position="46"/>
        <end position="66"/>
    </location>
</feature>
<organism evidence="2 3">
    <name type="scientific">Clonostachys chloroleuca</name>
    <dbReference type="NCBI Taxonomy" id="1926264"/>
    <lineage>
        <taxon>Eukaryota</taxon>
        <taxon>Fungi</taxon>
        <taxon>Dikarya</taxon>
        <taxon>Ascomycota</taxon>
        <taxon>Pezizomycotina</taxon>
        <taxon>Sordariomycetes</taxon>
        <taxon>Hypocreomycetidae</taxon>
        <taxon>Hypocreales</taxon>
        <taxon>Bionectriaceae</taxon>
        <taxon>Clonostachys</taxon>
    </lineage>
</organism>
<sequence length="81" mass="9318">MLANSTVECRDIWRADDQLQFCADDFASLAPYYRLYFCASSHLRPLILALQAVWLGLLLFVVAITARNFLSTNPDRSSFWQ</sequence>
<comment type="caution">
    <text evidence="2">The sequence shown here is derived from an EMBL/GenBank/DDBJ whole genome shotgun (WGS) entry which is preliminary data.</text>
</comment>
<keyword evidence="1" id="KW-0472">Membrane</keyword>
<keyword evidence="3" id="KW-1185">Reference proteome</keyword>